<dbReference type="SUPFAM" id="SSF52821">
    <property type="entry name" value="Rhodanese/Cell cycle control phosphatase"/>
    <property type="match status" value="1"/>
</dbReference>
<dbReference type="InterPro" id="IPR001763">
    <property type="entry name" value="Rhodanese-like_dom"/>
</dbReference>
<dbReference type="GO" id="GO:0016740">
    <property type="term" value="F:transferase activity"/>
    <property type="evidence" value="ECO:0007669"/>
    <property type="project" value="UniProtKB-KW"/>
</dbReference>
<evidence type="ECO:0000313" key="2">
    <source>
        <dbReference type="Proteomes" id="UP000078572"/>
    </source>
</evidence>
<keyword evidence="2" id="KW-1185">Reference proteome</keyword>
<name>A0A191ZU35_9RALS</name>
<dbReference type="SMART" id="SM00450">
    <property type="entry name" value="RHOD"/>
    <property type="match status" value="1"/>
</dbReference>
<protein>
    <submittedName>
        <fullName evidence="1">Sulfurtransferase</fullName>
    </submittedName>
</protein>
<dbReference type="STRING" id="190721.ACS15_0783"/>
<dbReference type="PROSITE" id="PS50206">
    <property type="entry name" value="RHODANESE_3"/>
    <property type="match status" value="1"/>
</dbReference>
<dbReference type="AlphaFoldDB" id="A0A191ZU35"/>
<dbReference type="GeneID" id="61525065"/>
<organism evidence="1 2">
    <name type="scientific">Ralstonia insidiosa</name>
    <dbReference type="NCBI Taxonomy" id="190721"/>
    <lineage>
        <taxon>Bacteria</taxon>
        <taxon>Pseudomonadati</taxon>
        <taxon>Pseudomonadota</taxon>
        <taxon>Betaproteobacteria</taxon>
        <taxon>Burkholderiales</taxon>
        <taxon>Burkholderiaceae</taxon>
        <taxon>Ralstonia</taxon>
    </lineage>
</organism>
<dbReference type="InterPro" id="IPR036873">
    <property type="entry name" value="Rhodanese-like_dom_sf"/>
</dbReference>
<dbReference type="Gene3D" id="3.40.250.10">
    <property type="entry name" value="Rhodanese-like domain"/>
    <property type="match status" value="1"/>
</dbReference>
<evidence type="ECO:0000313" key="1">
    <source>
        <dbReference type="EMBL" id="ANJ71592.1"/>
    </source>
</evidence>
<dbReference type="Pfam" id="PF00581">
    <property type="entry name" value="Rhodanese"/>
    <property type="match status" value="1"/>
</dbReference>
<dbReference type="OrthoDB" id="9811849at2"/>
<dbReference type="PANTHER" id="PTHR43031:SF17">
    <property type="entry name" value="SULFURTRANSFERASE YTWF-RELATED"/>
    <property type="match status" value="1"/>
</dbReference>
<dbReference type="EMBL" id="CP016022">
    <property type="protein sequence ID" value="ANJ71592.1"/>
    <property type="molecule type" value="Genomic_DNA"/>
</dbReference>
<reference evidence="2" key="1">
    <citation type="submission" date="2016-06" db="EMBL/GenBank/DDBJ databases">
        <authorList>
            <person name="Xu Y."/>
            <person name="Nagy A."/>
            <person name="Yan X."/>
            <person name="Kim S.W."/>
            <person name="Haley B."/>
            <person name="Liu N.T."/>
            <person name="Nou X."/>
        </authorList>
    </citation>
    <scope>NUCLEOTIDE SEQUENCE [LARGE SCALE GENOMIC DNA]</scope>
    <source>
        <strain evidence="2">ATCC 49129</strain>
    </source>
</reference>
<dbReference type="Proteomes" id="UP000078572">
    <property type="component" value="Chromosome 1"/>
</dbReference>
<accession>A0A191ZU35</accession>
<dbReference type="PANTHER" id="PTHR43031">
    <property type="entry name" value="FAD-DEPENDENT OXIDOREDUCTASE"/>
    <property type="match status" value="1"/>
</dbReference>
<dbReference type="RefSeq" id="WP_064802018.1">
    <property type="nucleotide sequence ID" value="NZ_CP016022.1"/>
</dbReference>
<keyword evidence="1" id="KW-0808">Transferase</keyword>
<sequence>MQQLAPTALAQWLADASRAKPVLLDVRWAEEVEICALPGITHIPMNEIQIRAGELQADQDIVCICHHGGRSAQVAQYLIVHAGFDPARVYNLQGGVHAWANQVDTQMATY</sequence>
<dbReference type="InterPro" id="IPR050229">
    <property type="entry name" value="GlpE_sulfurtransferase"/>
</dbReference>
<proteinExistence type="predicted"/>
<gene>
    <name evidence="1" type="ORF">A9Y76_03455</name>
</gene>